<dbReference type="PROSITE" id="PS51257">
    <property type="entry name" value="PROKAR_LIPOPROTEIN"/>
    <property type="match status" value="1"/>
</dbReference>
<dbReference type="PROSITE" id="PS51123">
    <property type="entry name" value="OMPA_2"/>
    <property type="match status" value="1"/>
</dbReference>
<dbReference type="InterPro" id="IPR006665">
    <property type="entry name" value="OmpA-like"/>
</dbReference>
<protein>
    <submittedName>
        <fullName evidence="8">OmpA family protein</fullName>
    </submittedName>
</protein>
<reference evidence="8 9" key="1">
    <citation type="submission" date="2023-10" db="EMBL/GenBank/DDBJ databases">
        <title>Virgibacillus soli CC-YMP-6 genome.</title>
        <authorList>
            <person name="Miliotis G."/>
            <person name="Sengupta P."/>
            <person name="Hameed A."/>
            <person name="Chuvochina M."/>
            <person name="Mcdonagh F."/>
            <person name="Simpson A.C."/>
            <person name="Singh N.K."/>
            <person name="Rekha P.D."/>
            <person name="Raman K."/>
            <person name="Hugenholtz P."/>
            <person name="Venkateswaran K."/>
        </authorList>
    </citation>
    <scope>NUCLEOTIDE SEQUENCE [LARGE SCALE GENOMIC DNA]</scope>
    <source>
        <strain evidence="8 9">CC-YMP-6</strain>
    </source>
</reference>
<keyword evidence="6" id="KW-0732">Signal</keyword>
<sequence>MKRGSKLRTKRPFYLFLIACFLLLLLAACAKQTDSKQVENQKLKETEMQADVESEVVEGKVNKPIEEEIAIEDMSDAEIRERYEASQVMTSVMVRSRVTTSKAAPSQIEKEVMQTLDDFNAVKADGGTMLTLPDHILFDFDSDQLRNEANKVLAQLVQVIDTAGGTVTILGHTDSKGTATYNQALSERRAQAVKDALVQKGIASSKMEAIGKGDTEPIANNAHPNGKDNPKGRQQNRRVEVVVQGL</sequence>
<evidence type="ECO:0000313" key="9">
    <source>
        <dbReference type="Proteomes" id="UP001275315"/>
    </source>
</evidence>
<organism evidence="8 9">
    <name type="scientific">Paracerasibacillus soli</name>
    <dbReference type="NCBI Taxonomy" id="480284"/>
    <lineage>
        <taxon>Bacteria</taxon>
        <taxon>Bacillati</taxon>
        <taxon>Bacillota</taxon>
        <taxon>Bacilli</taxon>
        <taxon>Bacillales</taxon>
        <taxon>Bacillaceae</taxon>
        <taxon>Paracerasibacillus</taxon>
    </lineage>
</organism>
<dbReference type="PROSITE" id="PS01068">
    <property type="entry name" value="OMPA_1"/>
    <property type="match status" value="1"/>
</dbReference>
<keyword evidence="3" id="KW-0998">Cell outer membrane</keyword>
<comment type="subcellular location">
    <subcellularLocation>
        <location evidence="1">Cell outer membrane</location>
    </subcellularLocation>
</comment>
<dbReference type="CDD" id="cd07185">
    <property type="entry name" value="OmpA_C-like"/>
    <property type="match status" value="1"/>
</dbReference>
<gene>
    <name evidence="8" type="ORF">RWD45_17640</name>
</gene>
<dbReference type="PANTHER" id="PTHR30329">
    <property type="entry name" value="STATOR ELEMENT OF FLAGELLAR MOTOR COMPLEX"/>
    <property type="match status" value="1"/>
</dbReference>
<dbReference type="InterPro" id="IPR006690">
    <property type="entry name" value="OMPA-like_CS"/>
</dbReference>
<keyword evidence="2 4" id="KW-0472">Membrane</keyword>
<dbReference type="InterPro" id="IPR006664">
    <property type="entry name" value="OMP_bac"/>
</dbReference>
<dbReference type="Gene3D" id="3.30.1330.60">
    <property type="entry name" value="OmpA-like domain"/>
    <property type="match status" value="1"/>
</dbReference>
<feature type="signal peptide" evidence="6">
    <location>
        <begin position="1"/>
        <end position="30"/>
    </location>
</feature>
<dbReference type="EMBL" id="JAWDIQ010000003">
    <property type="protein sequence ID" value="MDY0410046.1"/>
    <property type="molecule type" value="Genomic_DNA"/>
</dbReference>
<dbReference type="Pfam" id="PF00691">
    <property type="entry name" value="OmpA"/>
    <property type="match status" value="1"/>
</dbReference>
<evidence type="ECO:0000256" key="5">
    <source>
        <dbReference type="SAM" id="MobiDB-lite"/>
    </source>
</evidence>
<proteinExistence type="predicted"/>
<dbReference type="Proteomes" id="UP001275315">
    <property type="component" value="Unassembled WGS sequence"/>
</dbReference>
<comment type="caution">
    <text evidence="8">The sequence shown here is derived from an EMBL/GenBank/DDBJ whole genome shotgun (WGS) entry which is preliminary data.</text>
</comment>
<evidence type="ECO:0000256" key="3">
    <source>
        <dbReference type="ARBA" id="ARBA00023237"/>
    </source>
</evidence>
<dbReference type="RefSeq" id="WP_320380905.1">
    <property type="nucleotide sequence ID" value="NZ_JAWDIQ010000003.1"/>
</dbReference>
<evidence type="ECO:0000256" key="4">
    <source>
        <dbReference type="PROSITE-ProRule" id="PRU00473"/>
    </source>
</evidence>
<dbReference type="PANTHER" id="PTHR30329:SF21">
    <property type="entry name" value="LIPOPROTEIN YIAD-RELATED"/>
    <property type="match status" value="1"/>
</dbReference>
<evidence type="ECO:0000256" key="6">
    <source>
        <dbReference type="SAM" id="SignalP"/>
    </source>
</evidence>
<dbReference type="PRINTS" id="PR01021">
    <property type="entry name" value="OMPADOMAIN"/>
</dbReference>
<dbReference type="SUPFAM" id="SSF103088">
    <property type="entry name" value="OmpA-like"/>
    <property type="match status" value="1"/>
</dbReference>
<feature type="region of interest" description="Disordered" evidence="5">
    <location>
        <begin position="211"/>
        <end position="238"/>
    </location>
</feature>
<feature type="domain" description="OmpA-like" evidence="7">
    <location>
        <begin position="125"/>
        <end position="246"/>
    </location>
</feature>
<dbReference type="InterPro" id="IPR050330">
    <property type="entry name" value="Bact_OuterMem_StrucFunc"/>
</dbReference>
<feature type="chain" id="PRO_5046236680" evidence="6">
    <location>
        <begin position="31"/>
        <end position="246"/>
    </location>
</feature>
<dbReference type="InterPro" id="IPR036737">
    <property type="entry name" value="OmpA-like_sf"/>
</dbReference>
<evidence type="ECO:0000256" key="2">
    <source>
        <dbReference type="ARBA" id="ARBA00023136"/>
    </source>
</evidence>
<evidence type="ECO:0000256" key="1">
    <source>
        <dbReference type="ARBA" id="ARBA00004442"/>
    </source>
</evidence>
<accession>A0ABU5CUK3</accession>
<keyword evidence="9" id="KW-1185">Reference proteome</keyword>
<name>A0ABU5CUK3_9BACI</name>
<evidence type="ECO:0000259" key="7">
    <source>
        <dbReference type="PROSITE" id="PS51123"/>
    </source>
</evidence>
<evidence type="ECO:0000313" key="8">
    <source>
        <dbReference type="EMBL" id="MDY0410046.1"/>
    </source>
</evidence>